<accession>A0A914VH37</accession>
<keyword evidence="2" id="KW-1185">Reference proteome</keyword>
<feature type="compositionally biased region" description="Basic and acidic residues" evidence="1">
    <location>
        <begin position="66"/>
        <end position="77"/>
    </location>
</feature>
<proteinExistence type="predicted"/>
<protein>
    <submittedName>
        <fullName evidence="3">Uncharacterized protein</fullName>
    </submittedName>
</protein>
<name>A0A914VH37_9BILA</name>
<evidence type="ECO:0000313" key="3">
    <source>
        <dbReference type="WBParaSite" id="PSAMB.scaffold194size67021.g3352.t1"/>
    </source>
</evidence>
<organism evidence="2 3">
    <name type="scientific">Plectus sambesii</name>
    <dbReference type="NCBI Taxonomy" id="2011161"/>
    <lineage>
        <taxon>Eukaryota</taxon>
        <taxon>Metazoa</taxon>
        <taxon>Ecdysozoa</taxon>
        <taxon>Nematoda</taxon>
        <taxon>Chromadorea</taxon>
        <taxon>Plectida</taxon>
        <taxon>Plectina</taxon>
        <taxon>Plectoidea</taxon>
        <taxon>Plectidae</taxon>
        <taxon>Plectus</taxon>
    </lineage>
</organism>
<sequence>MLILRRSRQPPVALGRLGSRANATAAYSGAAPEESNGGGGGRADDGDGGARRGRSVAAQGGPPGRTESRESSERSLRHKLRCDGLHDGGYRQSVKQPAQSIRFVIRVFGAHQSNGRRLWVAAATAAKETPHRQIAAVCRRASLRSRRRRRRRQPLLAAHFI</sequence>
<evidence type="ECO:0000313" key="2">
    <source>
        <dbReference type="Proteomes" id="UP000887566"/>
    </source>
</evidence>
<dbReference type="WBParaSite" id="PSAMB.scaffold194size67021.g3352.t1">
    <property type="protein sequence ID" value="PSAMB.scaffold194size67021.g3352.t1"/>
    <property type="gene ID" value="PSAMB.scaffold194size67021.g3352"/>
</dbReference>
<feature type="region of interest" description="Disordered" evidence="1">
    <location>
        <begin position="1"/>
        <end position="77"/>
    </location>
</feature>
<evidence type="ECO:0000256" key="1">
    <source>
        <dbReference type="SAM" id="MobiDB-lite"/>
    </source>
</evidence>
<reference evidence="3" key="1">
    <citation type="submission" date="2022-11" db="UniProtKB">
        <authorList>
            <consortium name="WormBaseParasite"/>
        </authorList>
    </citation>
    <scope>IDENTIFICATION</scope>
</reference>
<dbReference type="AlphaFoldDB" id="A0A914VH37"/>
<dbReference type="Proteomes" id="UP000887566">
    <property type="component" value="Unplaced"/>
</dbReference>